<keyword evidence="2" id="KW-0472">Membrane</keyword>
<dbReference type="Pfam" id="PF12273">
    <property type="entry name" value="RCR"/>
    <property type="match status" value="1"/>
</dbReference>
<accession>A0A6G1HFY0</accession>
<keyword evidence="2" id="KW-1133">Transmembrane helix</keyword>
<reference evidence="3" key="1">
    <citation type="journal article" date="2020" name="Stud. Mycol.">
        <title>101 Dothideomycetes genomes: a test case for predicting lifestyles and emergence of pathogens.</title>
        <authorList>
            <person name="Haridas S."/>
            <person name="Albert R."/>
            <person name="Binder M."/>
            <person name="Bloem J."/>
            <person name="Labutti K."/>
            <person name="Salamov A."/>
            <person name="Andreopoulos B."/>
            <person name="Baker S."/>
            <person name="Barry K."/>
            <person name="Bills G."/>
            <person name="Bluhm B."/>
            <person name="Cannon C."/>
            <person name="Castanera R."/>
            <person name="Culley D."/>
            <person name="Daum C."/>
            <person name="Ezra D."/>
            <person name="Gonzalez J."/>
            <person name="Henrissat B."/>
            <person name="Kuo A."/>
            <person name="Liang C."/>
            <person name="Lipzen A."/>
            <person name="Lutzoni F."/>
            <person name="Magnuson J."/>
            <person name="Mondo S."/>
            <person name="Nolan M."/>
            <person name="Ohm R."/>
            <person name="Pangilinan J."/>
            <person name="Park H.-J."/>
            <person name="Ramirez L."/>
            <person name="Alfaro M."/>
            <person name="Sun H."/>
            <person name="Tritt A."/>
            <person name="Yoshinaga Y."/>
            <person name="Zwiers L.-H."/>
            <person name="Turgeon B."/>
            <person name="Goodwin S."/>
            <person name="Spatafora J."/>
            <person name="Crous P."/>
            <person name="Grigoriev I."/>
        </authorList>
    </citation>
    <scope>NUCLEOTIDE SEQUENCE</scope>
    <source>
        <strain evidence="3">CBS 113979</strain>
    </source>
</reference>
<evidence type="ECO:0000256" key="2">
    <source>
        <dbReference type="SAM" id="Phobius"/>
    </source>
</evidence>
<sequence>MEESDVRARQYLVYDNGPPYYDSWWFSETGFIVKWVVVSVIFFVFFVWIIGGYYHARRRIRQGLKPMGYHRWLVPAHQRYSTVPVNSYAYYTSRPDGYGGGGPAFGTYNEPPPVYGGEMPPTYQPPPPGGSKTMPAEEYAAPVTRRPGEEGVQPPREAHTQ</sequence>
<keyword evidence="2" id="KW-0812">Transmembrane</keyword>
<name>A0A6G1HFY0_9PEZI</name>
<dbReference type="InterPro" id="IPR020999">
    <property type="entry name" value="Chitin_synth_reg_RCR"/>
</dbReference>
<proteinExistence type="predicted"/>
<protein>
    <recommendedName>
        <fullName evidence="5">Ubiquitin-protein ligase sel1</fullName>
    </recommendedName>
</protein>
<feature type="transmembrane region" description="Helical" evidence="2">
    <location>
        <begin position="32"/>
        <end position="56"/>
    </location>
</feature>
<organism evidence="3 4">
    <name type="scientific">Aulographum hederae CBS 113979</name>
    <dbReference type="NCBI Taxonomy" id="1176131"/>
    <lineage>
        <taxon>Eukaryota</taxon>
        <taxon>Fungi</taxon>
        <taxon>Dikarya</taxon>
        <taxon>Ascomycota</taxon>
        <taxon>Pezizomycotina</taxon>
        <taxon>Dothideomycetes</taxon>
        <taxon>Pleosporomycetidae</taxon>
        <taxon>Aulographales</taxon>
        <taxon>Aulographaceae</taxon>
    </lineage>
</organism>
<evidence type="ECO:0000313" key="3">
    <source>
        <dbReference type="EMBL" id="KAF1992141.1"/>
    </source>
</evidence>
<dbReference type="AlphaFoldDB" id="A0A6G1HFY0"/>
<dbReference type="Proteomes" id="UP000800041">
    <property type="component" value="Unassembled WGS sequence"/>
</dbReference>
<dbReference type="OrthoDB" id="5400539at2759"/>
<feature type="region of interest" description="Disordered" evidence="1">
    <location>
        <begin position="109"/>
        <end position="161"/>
    </location>
</feature>
<evidence type="ECO:0008006" key="5">
    <source>
        <dbReference type="Google" id="ProtNLM"/>
    </source>
</evidence>
<evidence type="ECO:0000313" key="4">
    <source>
        <dbReference type="Proteomes" id="UP000800041"/>
    </source>
</evidence>
<dbReference type="EMBL" id="ML977138">
    <property type="protein sequence ID" value="KAF1992141.1"/>
    <property type="molecule type" value="Genomic_DNA"/>
</dbReference>
<evidence type="ECO:0000256" key="1">
    <source>
        <dbReference type="SAM" id="MobiDB-lite"/>
    </source>
</evidence>
<keyword evidence="4" id="KW-1185">Reference proteome</keyword>
<gene>
    <name evidence="3" type="ORF">K402DRAFT_416613</name>
</gene>